<reference evidence="2 3" key="1">
    <citation type="submission" date="2020-04" db="EMBL/GenBank/DDBJ databases">
        <title>Enterovirga sp. isolate from soil.</title>
        <authorList>
            <person name="Chea S."/>
            <person name="Kim D.-U."/>
        </authorList>
    </citation>
    <scope>NUCLEOTIDE SEQUENCE [LARGE SCALE GENOMIC DNA]</scope>
    <source>
        <strain evidence="2 3">DB1703</strain>
    </source>
</reference>
<evidence type="ECO:0000313" key="3">
    <source>
        <dbReference type="Proteomes" id="UP000564885"/>
    </source>
</evidence>
<dbReference type="RefSeq" id="WP_171216702.1">
    <property type="nucleotide sequence ID" value="NZ_JABEPP010000001.1"/>
</dbReference>
<keyword evidence="3" id="KW-1185">Reference proteome</keyword>
<keyword evidence="1" id="KW-0175">Coiled coil</keyword>
<protein>
    <submittedName>
        <fullName evidence="2">Uncharacterized protein</fullName>
    </submittedName>
</protein>
<sequence>MAEPENHTLALLREMRTDMDRRHSEITAEFAAIREQLDKMQANGLEAMKRFIGHRTMVERTVASFEADLSDLKQRMSALEAARS</sequence>
<comment type="caution">
    <text evidence="2">The sequence shown here is derived from an EMBL/GenBank/DDBJ whole genome shotgun (WGS) entry which is preliminary data.</text>
</comment>
<evidence type="ECO:0000256" key="1">
    <source>
        <dbReference type="SAM" id="Coils"/>
    </source>
</evidence>
<evidence type="ECO:0000313" key="2">
    <source>
        <dbReference type="EMBL" id="NNM71215.1"/>
    </source>
</evidence>
<dbReference type="EMBL" id="JABEPP010000001">
    <property type="protein sequence ID" value="NNM71215.1"/>
    <property type="molecule type" value="Genomic_DNA"/>
</dbReference>
<dbReference type="AlphaFoldDB" id="A0A849I4F0"/>
<organism evidence="2 3">
    <name type="scientific">Enterovirga aerilata</name>
    <dbReference type="NCBI Taxonomy" id="2730920"/>
    <lineage>
        <taxon>Bacteria</taxon>
        <taxon>Pseudomonadati</taxon>
        <taxon>Pseudomonadota</taxon>
        <taxon>Alphaproteobacteria</taxon>
        <taxon>Hyphomicrobiales</taxon>
        <taxon>Methylobacteriaceae</taxon>
        <taxon>Enterovirga</taxon>
    </lineage>
</organism>
<name>A0A849I4F0_9HYPH</name>
<feature type="coiled-coil region" evidence="1">
    <location>
        <begin position="23"/>
        <end position="82"/>
    </location>
</feature>
<gene>
    <name evidence="2" type="ORF">HJG44_02255</name>
</gene>
<dbReference type="Proteomes" id="UP000564885">
    <property type="component" value="Unassembled WGS sequence"/>
</dbReference>
<proteinExistence type="predicted"/>
<accession>A0A849I4F0</accession>